<name>A0A445MFP4_ENSVE</name>
<feature type="region of interest" description="Disordered" evidence="1">
    <location>
        <begin position="50"/>
        <end position="83"/>
    </location>
</feature>
<organism evidence="2">
    <name type="scientific">Ensete ventricosum</name>
    <name type="common">Abyssinian banana</name>
    <name type="synonym">Musa ensete</name>
    <dbReference type="NCBI Taxonomy" id="4639"/>
    <lineage>
        <taxon>Eukaryota</taxon>
        <taxon>Viridiplantae</taxon>
        <taxon>Streptophyta</taxon>
        <taxon>Embryophyta</taxon>
        <taxon>Tracheophyta</taxon>
        <taxon>Spermatophyta</taxon>
        <taxon>Magnoliopsida</taxon>
        <taxon>Liliopsida</taxon>
        <taxon>Zingiberales</taxon>
        <taxon>Musaceae</taxon>
        <taxon>Ensete</taxon>
    </lineage>
</organism>
<sequence length="160" mass="17563">MHPVRFPNSGIRAKVFVRKISLKLCVMILNRVESFYVLLLCFHSKDNKERGWPATTRPSARVAGNGQAPCRGGQPWPTRMQGRSPTTLQLAAGMAGACRGDACGRRQHPWLGRRGWLPVARLQGAAPRPGLPPARAAPAHACDVQRRRLRRAAAVVATMQ</sequence>
<evidence type="ECO:0000256" key="1">
    <source>
        <dbReference type="SAM" id="MobiDB-lite"/>
    </source>
</evidence>
<dbReference type="AlphaFoldDB" id="A0A445MFP4"/>
<reference evidence="2" key="1">
    <citation type="journal article" date="2018" name="Data Brief">
        <title>Genome sequence data from 17 accessions of Ensete ventricosum, a staple food crop for millions in Ethiopia.</title>
        <authorList>
            <person name="Yemataw Z."/>
            <person name="Muzemil S."/>
            <person name="Ambachew D."/>
            <person name="Tripathi L."/>
            <person name="Tesfaye K."/>
            <person name="Chala A."/>
            <person name="Farbos A."/>
            <person name="O'Neill P."/>
            <person name="Moore K."/>
            <person name="Grant M."/>
            <person name="Studholme D.J."/>
        </authorList>
    </citation>
    <scope>NUCLEOTIDE SEQUENCE [LARGE SCALE GENOMIC DNA]</scope>
    <source>
        <tissue evidence="2">Leaf</tissue>
    </source>
</reference>
<accession>A0A445MFP4</accession>
<evidence type="ECO:0000313" key="2">
    <source>
        <dbReference type="EMBL" id="RZR73018.1"/>
    </source>
</evidence>
<protein>
    <submittedName>
        <fullName evidence="2">Uncharacterized protein</fullName>
    </submittedName>
</protein>
<dbReference type="EMBL" id="KV875805">
    <property type="protein sequence ID" value="RZR73018.1"/>
    <property type="molecule type" value="Genomic_DNA"/>
</dbReference>
<gene>
    <name evidence="2" type="ORF">BHM03_00019171</name>
</gene>
<dbReference type="Proteomes" id="UP000290560">
    <property type="component" value="Unassembled WGS sequence"/>
</dbReference>
<proteinExistence type="predicted"/>